<organism evidence="2 3">
    <name type="scientific">Gluconacetobacter takamatsuzukensis</name>
    <dbReference type="NCBI Taxonomy" id="1286190"/>
    <lineage>
        <taxon>Bacteria</taxon>
        <taxon>Pseudomonadati</taxon>
        <taxon>Pseudomonadota</taxon>
        <taxon>Alphaproteobacteria</taxon>
        <taxon>Acetobacterales</taxon>
        <taxon>Acetobacteraceae</taxon>
        <taxon>Gluconacetobacter</taxon>
    </lineage>
</organism>
<dbReference type="InterPro" id="IPR021109">
    <property type="entry name" value="Peptidase_aspartic_dom_sf"/>
</dbReference>
<keyword evidence="3" id="KW-1185">Reference proteome</keyword>
<name>A0A7W4PQ72_9PROT</name>
<sequence length="346" mass="36638">MPFRNRASRPRCWTPPTALPPAAERAPARAGRWRARLAVLLGLLPAPGLAQDAAPVPCAVTRVARVPLRDDGGYLSVPVSIAGRTARGAYSLVVDTGAEGGLVSARVAQALGLAVDSGRSTVLYGTGGAGGMVPNVLIAALRLNTEDGQGLDLGPLSTPVGELPGQPMITPPVAGLLGGDVLSRFDLEFDVAGGWLSLWRVQGEYDACRAAPAWRGAYGTVKLLREGHRVAVEVELDGRPLTALVDSGARSRILSIEAAKRAGVSEDRLAADPGGETSGVDGRPVLYHWHRFGSLRVGAEVEQAPVLTVSRLRDRVDMLLGADWFARHDVWISYATGRMFTRPARR</sequence>
<dbReference type="CDD" id="cd05483">
    <property type="entry name" value="retropepsin_like_bacteria"/>
    <property type="match status" value="1"/>
</dbReference>
<protein>
    <recommendedName>
        <fullName evidence="4">Aspartyl protease</fullName>
    </recommendedName>
</protein>
<evidence type="ECO:0000313" key="2">
    <source>
        <dbReference type="EMBL" id="MBB2206230.1"/>
    </source>
</evidence>
<comment type="caution">
    <text evidence="2">The sequence shown here is derived from an EMBL/GenBank/DDBJ whole genome shotgun (WGS) entry which is preliminary data.</text>
</comment>
<reference evidence="2 3" key="1">
    <citation type="submission" date="2020-04" db="EMBL/GenBank/DDBJ databases">
        <title>Description of novel Gluconacetobacter.</title>
        <authorList>
            <person name="Sombolestani A."/>
        </authorList>
    </citation>
    <scope>NUCLEOTIDE SEQUENCE [LARGE SCALE GENOMIC DNA]</scope>
    <source>
        <strain evidence="2 3">LMG 27800</strain>
    </source>
</reference>
<proteinExistence type="predicted"/>
<evidence type="ECO:0000313" key="3">
    <source>
        <dbReference type="Proteomes" id="UP000540556"/>
    </source>
</evidence>
<evidence type="ECO:0000256" key="1">
    <source>
        <dbReference type="SAM" id="MobiDB-lite"/>
    </source>
</evidence>
<dbReference type="AlphaFoldDB" id="A0A7W4PQ72"/>
<feature type="region of interest" description="Disordered" evidence="1">
    <location>
        <begin position="1"/>
        <end position="26"/>
    </location>
</feature>
<dbReference type="Gene3D" id="2.40.70.10">
    <property type="entry name" value="Acid Proteases"/>
    <property type="match status" value="2"/>
</dbReference>
<evidence type="ECO:0008006" key="4">
    <source>
        <dbReference type="Google" id="ProtNLM"/>
    </source>
</evidence>
<dbReference type="Proteomes" id="UP000540556">
    <property type="component" value="Unassembled WGS sequence"/>
</dbReference>
<dbReference type="Pfam" id="PF13650">
    <property type="entry name" value="Asp_protease_2"/>
    <property type="match status" value="2"/>
</dbReference>
<dbReference type="EMBL" id="JABEQK010000012">
    <property type="protein sequence ID" value="MBB2206230.1"/>
    <property type="molecule type" value="Genomic_DNA"/>
</dbReference>
<gene>
    <name evidence="2" type="ORF">HLH27_14575</name>
</gene>
<accession>A0A7W4PQ72</accession>
<dbReference type="SUPFAM" id="SSF50630">
    <property type="entry name" value="Acid proteases"/>
    <property type="match status" value="1"/>
</dbReference>
<dbReference type="InterPro" id="IPR034122">
    <property type="entry name" value="Retropepsin-like_bacterial"/>
</dbReference>